<dbReference type="SUPFAM" id="SSF54171">
    <property type="entry name" value="DNA-binding domain"/>
    <property type="match status" value="1"/>
</dbReference>
<evidence type="ECO:0000256" key="8">
    <source>
        <dbReference type="ARBA" id="ARBA00024343"/>
    </source>
</evidence>
<dbReference type="Proteomes" id="UP000525078">
    <property type="component" value="Unassembled WGS sequence"/>
</dbReference>
<keyword evidence="5" id="KW-0010">Activator</keyword>
<dbReference type="EMBL" id="JAATIP010000094">
    <property type="protein sequence ID" value="KAF4374762.1"/>
    <property type="molecule type" value="Genomic_DNA"/>
</dbReference>
<dbReference type="SMART" id="SM00380">
    <property type="entry name" value="AP2"/>
    <property type="match status" value="1"/>
</dbReference>
<keyword evidence="3" id="KW-0805">Transcription regulation</keyword>
<keyword evidence="4" id="KW-0238">DNA-binding</keyword>
<dbReference type="GO" id="GO:0003700">
    <property type="term" value="F:DNA-binding transcription factor activity"/>
    <property type="evidence" value="ECO:0007669"/>
    <property type="project" value="InterPro"/>
</dbReference>
<evidence type="ECO:0000256" key="4">
    <source>
        <dbReference type="ARBA" id="ARBA00023125"/>
    </source>
</evidence>
<gene>
    <name evidence="11" type="ORF">F8388_020283</name>
</gene>
<dbReference type="CDD" id="cd00018">
    <property type="entry name" value="AP2"/>
    <property type="match status" value="1"/>
</dbReference>
<sequence length="326" mass="36558">MANIDEFSKLQFIKQHLLGDLSSPLSNFPFGDCSTSSSESLIQVSDYLGSDFSGFESKPEVVDLTTPKILNMSNDNNNNNSNNNSFEFESKPRVFDLKRSNSEASCNSFEFDSKPQISNPKSTDSSSPSSRKRSLKISLPAKTPEQWIQFGAPKPAVQVQKPAVVHEEKKHYRGVRQRPWGKFAAEIRDPNRKGSRVWLGTFETAIEAAKAYDRAAFKLRGSKAILNFPLEAGKCDEKEENVTVKVIEMKRRRQEEEETEAKPVVIEKKIKSTEAEDNSLSYLRDIPLTPSNWTAWDSDLKGVFSVPPLSPLSPHPSLGFPQLMVV</sequence>
<evidence type="ECO:0000256" key="1">
    <source>
        <dbReference type="ARBA" id="ARBA00004123"/>
    </source>
</evidence>
<keyword evidence="6" id="KW-0804">Transcription</keyword>
<evidence type="ECO:0000256" key="9">
    <source>
        <dbReference type="SAM" id="MobiDB-lite"/>
    </source>
</evidence>
<feature type="compositionally biased region" description="Low complexity" evidence="9">
    <location>
        <begin position="117"/>
        <end position="129"/>
    </location>
</feature>
<dbReference type="Pfam" id="PF00847">
    <property type="entry name" value="AP2"/>
    <property type="match status" value="1"/>
</dbReference>
<proteinExistence type="inferred from homology"/>
<feature type="region of interest" description="Disordered" evidence="9">
    <location>
        <begin position="106"/>
        <end position="138"/>
    </location>
</feature>
<comment type="subcellular location">
    <subcellularLocation>
        <location evidence="1">Nucleus</location>
    </subcellularLocation>
</comment>
<dbReference type="FunFam" id="3.30.730.10:FF:000001">
    <property type="entry name" value="Ethylene-responsive transcription factor 2"/>
    <property type="match status" value="1"/>
</dbReference>
<evidence type="ECO:0000313" key="11">
    <source>
        <dbReference type="EMBL" id="KAF4374762.1"/>
    </source>
</evidence>
<reference evidence="11 12" key="1">
    <citation type="journal article" date="2020" name="bioRxiv">
        <title>Sequence and annotation of 42 cannabis genomes reveals extensive copy number variation in cannabinoid synthesis and pathogen resistance genes.</title>
        <authorList>
            <person name="Mckernan K.J."/>
            <person name="Helbert Y."/>
            <person name="Kane L.T."/>
            <person name="Ebling H."/>
            <person name="Zhang L."/>
            <person name="Liu B."/>
            <person name="Eaton Z."/>
            <person name="Mclaughlin S."/>
            <person name="Kingan S."/>
            <person name="Baybayan P."/>
            <person name="Concepcion G."/>
            <person name="Jordan M."/>
            <person name="Riva A."/>
            <person name="Barbazuk W."/>
            <person name="Harkins T."/>
        </authorList>
    </citation>
    <scope>NUCLEOTIDE SEQUENCE [LARGE SCALE GENOMIC DNA]</scope>
    <source>
        <strain evidence="12">cv. Jamaican Lion 4</strain>
        <tissue evidence="11">Leaf</tissue>
    </source>
</reference>
<dbReference type="InterPro" id="IPR016177">
    <property type="entry name" value="DNA-bd_dom_sf"/>
</dbReference>
<dbReference type="GO" id="GO:0009873">
    <property type="term" value="P:ethylene-activated signaling pathway"/>
    <property type="evidence" value="ECO:0007669"/>
    <property type="project" value="UniProtKB-KW"/>
</dbReference>
<comment type="similarity">
    <text evidence="8">Belongs to the AP2/ERF transcription factor family. ERF subfamily.</text>
</comment>
<evidence type="ECO:0000256" key="3">
    <source>
        <dbReference type="ARBA" id="ARBA00023015"/>
    </source>
</evidence>
<evidence type="ECO:0000256" key="7">
    <source>
        <dbReference type="ARBA" id="ARBA00023242"/>
    </source>
</evidence>
<evidence type="ECO:0000256" key="6">
    <source>
        <dbReference type="ARBA" id="ARBA00023163"/>
    </source>
</evidence>
<evidence type="ECO:0000259" key="10">
    <source>
        <dbReference type="PROSITE" id="PS51032"/>
    </source>
</evidence>
<dbReference type="PANTHER" id="PTHR31190:SF499">
    <property type="entry name" value="ETHYLENE-RESPONSIVE TRANSCRIPTION FACTOR ERF105"/>
    <property type="match status" value="1"/>
</dbReference>
<dbReference type="InterPro" id="IPR044808">
    <property type="entry name" value="ERF_plant"/>
</dbReference>
<dbReference type="AlphaFoldDB" id="A0A7J6FVV6"/>
<name>A0A7J6FVV6_CANSA</name>
<dbReference type="GO" id="GO:0006950">
    <property type="term" value="P:response to stress"/>
    <property type="evidence" value="ECO:0007669"/>
    <property type="project" value="UniProtKB-ARBA"/>
</dbReference>
<evidence type="ECO:0000256" key="5">
    <source>
        <dbReference type="ARBA" id="ARBA00023159"/>
    </source>
</evidence>
<protein>
    <recommendedName>
        <fullName evidence="10">AP2/ERF domain-containing protein</fullName>
    </recommendedName>
</protein>
<organism evidence="11 12">
    <name type="scientific">Cannabis sativa</name>
    <name type="common">Hemp</name>
    <name type="synonym">Marijuana</name>
    <dbReference type="NCBI Taxonomy" id="3483"/>
    <lineage>
        <taxon>Eukaryota</taxon>
        <taxon>Viridiplantae</taxon>
        <taxon>Streptophyta</taxon>
        <taxon>Embryophyta</taxon>
        <taxon>Tracheophyta</taxon>
        <taxon>Spermatophyta</taxon>
        <taxon>Magnoliopsida</taxon>
        <taxon>eudicotyledons</taxon>
        <taxon>Gunneridae</taxon>
        <taxon>Pentapetalae</taxon>
        <taxon>rosids</taxon>
        <taxon>fabids</taxon>
        <taxon>Rosales</taxon>
        <taxon>Cannabaceae</taxon>
        <taxon>Cannabis</taxon>
    </lineage>
</organism>
<dbReference type="InterPro" id="IPR036955">
    <property type="entry name" value="AP2/ERF_dom_sf"/>
</dbReference>
<dbReference type="InterPro" id="IPR001471">
    <property type="entry name" value="AP2/ERF_dom"/>
</dbReference>
<keyword evidence="7" id="KW-0539">Nucleus</keyword>
<evidence type="ECO:0000256" key="2">
    <source>
        <dbReference type="ARBA" id="ARBA00022745"/>
    </source>
</evidence>
<keyword evidence="2" id="KW-0936">Ethylene signaling pathway</keyword>
<comment type="caution">
    <text evidence="11">The sequence shown here is derived from an EMBL/GenBank/DDBJ whole genome shotgun (WGS) entry which is preliminary data.</text>
</comment>
<feature type="domain" description="AP2/ERF" evidence="10">
    <location>
        <begin position="171"/>
        <end position="229"/>
    </location>
</feature>
<dbReference type="GO" id="GO:0005634">
    <property type="term" value="C:nucleus"/>
    <property type="evidence" value="ECO:0007669"/>
    <property type="project" value="UniProtKB-SubCell"/>
</dbReference>
<dbReference type="PRINTS" id="PR00367">
    <property type="entry name" value="ETHRSPELEMNT"/>
</dbReference>
<dbReference type="PANTHER" id="PTHR31190">
    <property type="entry name" value="DNA-BINDING DOMAIN"/>
    <property type="match status" value="1"/>
</dbReference>
<dbReference type="PROSITE" id="PS51032">
    <property type="entry name" value="AP2_ERF"/>
    <property type="match status" value="1"/>
</dbReference>
<dbReference type="Gene3D" id="3.30.730.10">
    <property type="entry name" value="AP2/ERF domain"/>
    <property type="match status" value="1"/>
</dbReference>
<dbReference type="GO" id="GO:0000976">
    <property type="term" value="F:transcription cis-regulatory region binding"/>
    <property type="evidence" value="ECO:0007669"/>
    <property type="project" value="UniProtKB-ARBA"/>
</dbReference>
<accession>A0A7J6FVV6</accession>
<evidence type="ECO:0000313" key="12">
    <source>
        <dbReference type="Proteomes" id="UP000525078"/>
    </source>
</evidence>